<dbReference type="InterPro" id="IPR010140">
    <property type="entry name" value="Histidinol_P_phosphatase_HisJ"/>
</dbReference>
<dbReference type="Pfam" id="PF02811">
    <property type="entry name" value="PHP"/>
    <property type="match status" value="1"/>
</dbReference>
<comment type="catalytic activity">
    <reaction evidence="7 8">
        <text>L-histidinol phosphate + H2O = L-histidinol + phosphate</text>
        <dbReference type="Rhea" id="RHEA:14465"/>
        <dbReference type="ChEBI" id="CHEBI:15377"/>
        <dbReference type="ChEBI" id="CHEBI:43474"/>
        <dbReference type="ChEBI" id="CHEBI:57699"/>
        <dbReference type="ChEBI" id="CHEBI:57980"/>
        <dbReference type="EC" id="3.1.3.15"/>
    </reaction>
</comment>
<evidence type="ECO:0000256" key="4">
    <source>
        <dbReference type="ARBA" id="ARBA00022605"/>
    </source>
</evidence>
<dbReference type="InterPro" id="IPR016195">
    <property type="entry name" value="Pol/histidinol_Pase-like"/>
</dbReference>
<sequence length="259" mass="30057">MFDNHIHTEISADSSMLLSEAIKAAENKNLSLCLTEHIDLAYHNQKLGQGFTFDILEYKKKYGKSRNDKLLLGVELGMRPDMFEDNVKIMENQDMDFIIGSIHYAQGVDVYSENFYQGKTKEEAYGLYLKDMITCVEMYNDFDSLGHIDYVARYSNYADAEIHYDEFKDQIDTVLELIIGKHKVMEINTRRLHMKGVKENFMKIYGRYKELGGMYVTVGSDAHSIENIGMNFDIARLMVRELGLVPVYFKDRKMIVDEI</sequence>
<keyword evidence="6 8" id="KW-0368">Histidine biosynthesis</keyword>
<evidence type="ECO:0000256" key="7">
    <source>
        <dbReference type="ARBA" id="ARBA00049158"/>
    </source>
</evidence>
<keyword evidence="4 8" id="KW-0028">Amino-acid biosynthesis</keyword>
<proteinExistence type="inferred from homology"/>
<evidence type="ECO:0000256" key="2">
    <source>
        <dbReference type="ARBA" id="ARBA00009152"/>
    </source>
</evidence>
<dbReference type="SUPFAM" id="SSF89550">
    <property type="entry name" value="PHP domain-like"/>
    <property type="match status" value="1"/>
</dbReference>
<accession>A0A1M6P6N9</accession>
<dbReference type="Proteomes" id="UP000183952">
    <property type="component" value="Unassembled WGS sequence"/>
</dbReference>
<evidence type="ECO:0000256" key="6">
    <source>
        <dbReference type="ARBA" id="ARBA00023102"/>
    </source>
</evidence>
<keyword evidence="11" id="KW-1185">Reference proteome</keyword>
<dbReference type="GO" id="GO:0005737">
    <property type="term" value="C:cytoplasm"/>
    <property type="evidence" value="ECO:0007669"/>
    <property type="project" value="TreeGrafter"/>
</dbReference>
<organism evidence="10 11">
    <name type="scientific">Hathewaya proteolytica DSM 3090</name>
    <dbReference type="NCBI Taxonomy" id="1121331"/>
    <lineage>
        <taxon>Bacteria</taxon>
        <taxon>Bacillati</taxon>
        <taxon>Bacillota</taxon>
        <taxon>Clostridia</taxon>
        <taxon>Eubacteriales</taxon>
        <taxon>Clostridiaceae</taxon>
        <taxon>Hathewaya</taxon>
    </lineage>
</organism>
<evidence type="ECO:0000313" key="11">
    <source>
        <dbReference type="Proteomes" id="UP000183952"/>
    </source>
</evidence>
<evidence type="ECO:0000256" key="3">
    <source>
        <dbReference type="ARBA" id="ARBA00013085"/>
    </source>
</evidence>
<evidence type="ECO:0000259" key="9">
    <source>
        <dbReference type="Pfam" id="PF02811"/>
    </source>
</evidence>
<dbReference type="PANTHER" id="PTHR21039:SF0">
    <property type="entry name" value="HISTIDINOL-PHOSPHATASE"/>
    <property type="match status" value="1"/>
</dbReference>
<reference evidence="10 11" key="1">
    <citation type="submission" date="2016-11" db="EMBL/GenBank/DDBJ databases">
        <authorList>
            <person name="Jaros S."/>
            <person name="Januszkiewicz K."/>
            <person name="Wedrychowicz H."/>
        </authorList>
    </citation>
    <scope>NUCLEOTIDE SEQUENCE [LARGE SCALE GENOMIC DNA]</scope>
    <source>
        <strain evidence="10 11">DSM 3090</strain>
    </source>
</reference>
<evidence type="ECO:0000256" key="5">
    <source>
        <dbReference type="ARBA" id="ARBA00022801"/>
    </source>
</evidence>
<keyword evidence="5 8" id="KW-0378">Hydrolase</keyword>
<dbReference type="NCBIfam" id="TIGR01856">
    <property type="entry name" value="hisJ_fam"/>
    <property type="match status" value="1"/>
</dbReference>
<dbReference type="PANTHER" id="PTHR21039">
    <property type="entry name" value="HISTIDINOL PHOSPHATASE-RELATED"/>
    <property type="match status" value="1"/>
</dbReference>
<evidence type="ECO:0000256" key="8">
    <source>
        <dbReference type="RuleBase" id="RU366003"/>
    </source>
</evidence>
<protein>
    <recommendedName>
        <fullName evidence="3 8">Histidinol-phosphatase</fullName>
        <shortName evidence="8">HolPase</shortName>
        <ecNumber evidence="3 8">3.1.3.15</ecNumber>
    </recommendedName>
</protein>
<dbReference type="InterPro" id="IPR004013">
    <property type="entry name" value="PHP_dom"/>
</dbReference>
<gene>
    <name evidence="10" type="ORF">SAMN02745248_01610</name>
</gene>
<comment type="similarity">
    <text evidence="2 8">Belongs to the PHP hydrolase family. HisK subfamily.</text>
</comment>
<dbReference type="UniPathway" id="UPA00031">
    <property type="reaction ID" value="UER00013"/>
</dbReference>
<dbReference type="STRING" id="1121331.SAMN02745248_01610"/>
<dbReference type="RefSeq" id="WP_072903567.1">
    <property type="nucleotide sequence ID" value="NZ_FRAD01000012.1"/>
</dbReference>
<dbReference type="AlphaFoldDB" id="A0A1M6P6N9"/>
<evidence type="ECO:0000256" key="1">
    <source>
        <dbReference type="ARBA" id="ARBA00004970"/>
    </source>
</evidence>
<comment type="pathway">
    <text evidence="1 8">Amino-acid biosynthesis; L-histidine biosynthesis; L-histidine from 5-phospho-alpha-D-ribose 1-diphosphate: step 8/9.</text>
</comment>
<dbReference type="GO" id="GO:0000105">
    <property type="term" value="P:L-histidine biosynthetic process"/>
    <property type="evidence" value="ECO:0007669"/>
    <property type="project" value="UniProtKB-UniRule"/>
</dbReference>
<dbReference type="OrthoDB" id="9775255at2"/>
<feature type="domain" description="PHP" evidence="9">
    <location>
        <begin position="3"/>
        <end position="189"/>
    </location>
</feature>
<name>A0A1M6P6N9_9CLOT</name>
<evidence type="ECO:0000313" key="10">
    <source>
        <dbReference type="EMBL" id="SHK03631.1"/>
    </source>
</evidence>
<dbReference type="EC" id="3.1.3.15" evidence="3 8"/>
<dbReference type="EMBL" id="FRAD01000012">
    <property type="protein sequence ID" value="SHK03631.1"/>
    <property type="molecule type" value="Genomic_DNA"/>
</dbReference>
<dbReference type="GO" id="GO:0004401">
    <property type="term" value="F:histidinol-phosphatase activity"/>
    <property type="evidence" value="ECO:0007669"/>
    <property type="project" value="UniProtKB-UniRule"/>
</dbReference>
<dbReference type="Gene3D" id="3.20.20.140">
    <property type="entry name" value="Metal-dependent hydrolases"/>
    <property type="match status" value="1"/>
</dbReference>